<gene>
    <name evidence="7" type="ORF">TARUN_4846</name>
</gene>
<comment type="similarity">
    <text evidence="5">Belongs to the class I-like SAM-binding methyltransferase superfamily. C5-methyltransferase family.</text>
</comment>
<reference evidence="7 8" key="1">
    <citation type="journal article" date="2018" name="PLoS Pathog.">
        <title>Evolution of structural diversity of trichothecenes, a family of toxins produced by plant pathogenic and entomopathogenic fungi.</title>
        <authorList>
            <person name="Proctor R.H."/>
            <person name="McCormick S.P."/>
            <person name="Kim H.S."/>
            <person name="Cardoza R.E."/>
            <person name="Stanley A.M."/>
            <person name="Lindo L."/>
            <person name="Kelly A."/>
            <person name="Brown D.W."/>
            <person name="Lee T."/>
            <person name="Vaughan M.M."/>
            <person name="Alexander N.J."/>
            <person name="Busman M."/>
            <person name="Gutierrez S."/>
        </authorList>
    </citation>
    <scope>NUCLEOTIDE SEQUENCE [LARGE SCALE GENOMIC DNA]</scope>
    <source>
        <strain evidence="7 8">IBT 40837</strain>
    </source>
</reference>
<dbReference type="SUPFAM" id="SSF53335">
    <property type="entry name" value="S-adenosyl-L-methionine-dependent methyltransferases"/>
    <property type="match status" value="1"/>
</dbReference>
<evidence type="ECO:0000313" key="8">
    <source>
        <dbReference type="Proteomes" id="UP000266272"/>
    </source>
</evidence>
<proteinExistence type="inferred from homology"/>
<dbReference type="InterPro" id="IPR031303">
    <property type="entry name" value="C5_meth_CS"/>
</dbReference>
<dbReference type="EMBL" id="PXOA01000285">
    <property type="protein sequence ID" value="RFU77371.1"/>
    <property type="molecule type" value="Genomic_DNA"/>
</dbReference>
<name>A0A395NN48_TRIAR</name>
<dbReference type="EC" id="2.1.1.37" evidence="1"/>
<dbReference type="GO" id="GO:0032259">
    <property type="term" value="P:methylation"/>
    <property type="evidence" value="ECO:0007669"/>
    <property type="project" value="UniProtKB-KW"/>
</dbReference>
<dbReference type="GO" id="GO:0005634">
    <property type="term" value="C:nucleus"/>
    <property type="evidence" value="ECO:0007669"/>
    <property type="project" value="TreeGrafter"/>
</dbReference>
<dbReference type="PANTHER" id="PTHR10629">
    <property type="entry name" value="CYTOSINE-SPECIFIC METHYLTRANSFERASE"/>
    <property type="match status" value="1"/>
</dbReference>
<evidence type="ECO:0000256" key="4">
    <source>
        <dbReference type="ARBA" id="ARBA00022691"/>
    </source>
</evidence>
<feature type="active site" evidence="5">
    <location>
        <position position="365"/>
    </location>
</feature>
<dbReference type="PROSITE" id="PS00095">
    <property type="entry name" value="C5_MTASE_2"/>
    <property type="match status" value="1"/>
</dbReference>
<dbReference type="OrthoDB" id="414133at2759"/>
<dbReference type="STRING" id="490622.A0A395NN48"/>
<comment type="caution">
    <text evidence="7">The sequence shown here is derived from an EMBL/GenBank/DDBJ whole genome shotgun (WGS) entry which is preliminary data.</text>
</comment>
<dbReference type="Gene3D" id="3.90.120.10">
    <property type="entry name" value="DNA Methylase, subunit A, domain 2"/>
    <property type="match status" value="1"/>
</dbReference>
<dbReference type="GO" id="GO:0003677">
    <property type="term" value="F:DNA binding"/>
    <property type="evidence" value="ECO:0007669"/>
    <property type="project" value="TreeGrafter"/>
</dbReference>
<dbReference type="GO" id="GO:0003886">
    <property type="term" value="F:DNA (cytosine-5-)-methyltransferase activity"/>
    <property type="evidence" value="ECO:0007669"/>
    <property type="project" value="UniProtKB-EC"/>
</dbReference>
<dbReference type="AlphaFoldDB" id="A0A395NN48"/>
<evidence type="ECO:0000256" key="6">
    <source>
        <dbReference type="SAM" id="MobiDB-lite"/>
    </source>
</evidence>
<dbReference type="PRINTS" id="PR00105">
    <property type="entry name" value="C5METTRFRASE"/>
</dbReference>
<sequence>MASHIIIDSMEEDEVEILTSRPVFENRFRSASSVTLGRGSIDEDELEEVFGEEVIDLTGHALEVDTHDVLREGEVSMERYRKPSTGDVFSRGDFIQVRNIQLGTYEIDFVQIRVIAQDGRWGDCKIRGVPFVRTRRLQGQLPKKTNELCMVLHIQRREDGEELPAILVDVPPIFIIGKRTLVITNAAYPEHSCSIGELGAHARGEVTQQRLAELHGELVCRWKFIIYFTMRRQSRETEPEEEVLERIRPDAVPLQQYRVSEETLRNQWRGGRIKGGSWPLDEPRIIDLEEQAFPGDTSSRKRRRRMGQKYTFFDSFSGAGGVSRGAQSSGFKVQFAVDKMSISDFIQDSKDRQMRVDVLHLSPPCQFFSPAHTQESVHDDDNIFALFGCNQLIRKLRPRIITLEQTFGIRFERHRKYLTALIGDYTQFGYSVRWKVVRLCTWGSAQDRKRLIILAAGPGEKLPPFPQPTHSKNGVGGLEPFTTLYRAISSIRVGDDLHNLDSVKRFNPPRAPLDPDKLAGTITTGARDVYHPDGTRELTIRECASIQGFPKSHKFIGTTTSIRRQIGNAFPPNTVEVLYRHIEDWLLEQDGMTRYRPRSHGVGGYNSSSSSSGNSSPQQPSSGAYSSPEMDDVVEIVSPQEQAHRLLYGSSPIIDLT</sequence>
<keyword evidence="4 5" id="KW-0949">S-adenosyl-L-methionine</keyword>
<keyword evidence="2 5" id="KW-0489">Methyltransferase</keyword>
<evidence type="ECO:0000313" key="7">
    <source>
        <dbReference type="EMBL" id="RFU77371.1"/>
    </source>
</evidence>
<dbReference type="InterPro" id="IPR050390">
    <property type="entry name" value="C5-Methyltransferase"/>
</dbReference>
<dbReference type="PROSITE" id="PS51679">
    <property type="entry name" value="SAM_MT_C5"/>
    <property type="match status" value="1"/>
</dbReference>
<evidence type="ECO:0000256" key="1">
    <source>
        <dbReference type="ARBA" id="ARBA00011975"/>
    </source>
</evidence>
<dbReference type="PANTHER" id="PTHR10629:SF52">
    <property type="entry name" value="DNA (CYTOSINE-5)-METHYLTRANSFERASE 1"/>
    <property type="match status" value="1"/>
</dbReference>
<dbReference type="Gene3D" id="3.40.50.150">
    <property type="entry name" value="Vaccinia Virus protein VP39"/>
    <property type="match status" value="1"/>
</dbReference>
<evidence type="ECO:0000256" key="5">
    <source>
        <dbReference type="PROSITE-ProRule" id="PRU01016"/>
    </source>
</evidence>
<dbReference type="Pfam" id="PF00145">
    <property type="entry name" value="DNA_methylase"/>
    <property type="match status" value="2"/>
</dbReference>
<evidence type="ECO:0000256" key="2">
    <source>
        <dbReference type="ARBA" id="ARBA00022603"/>
    </source>
</evidence>
<keyword evidence="8" id="KW-1185">Reference proteome</keyword>
<feature type="compositionally biased region" description="Low complexity" evidence="6">
    <location>
        <begin position="606"/>
        <end position="623"/>
    </location>
</feature>
<evidence type="ECO:0000256" key="3">
    <source>
        <dbReference type="ARBA" id="ARBA00022679"/>
    </source>
</evidence>
<dbReference type="GO" id="GO:0044027">
    <property type="term" value="P:negative regulation of gene expression via chromosomal CpG island methylation"/>
    <property type="evidence" value="ECO:0007669"/>
    <property type="project" value="TreeGrafter"/>
</dbReference>
<dbReference type="InterPro" id="IPR029063">
    <property type="entry name" value="SAM-dependent_MTases_sf"/>
</dbReference>
<feature type="region of interest" description="Disordered" evidence="6">
    <location>
        <begin position="597"/>
        <end position="633"/>
    </location>
</feature>
<dbReference type="InterPro" id="IPR001525">
    <property type="entry name" value="C5_MeTfrase"/>
</dbReference>
<accession>A0A395NN48</accession>
<protein>
    <recommendedName>
        <fullName evidence="1">DNA (cytosine-5-)-methyltransferase</fullName>
        <ecNumber evidence="1">2.1.1.37</ecNumber>
    </recommendedName>
</protein>
<organism evidence="7 8">
    <name type="scientific">Trichoderma arundinaceum</name>
    <dbReference type="NCBI Taxonomy" id="490622"/>
    <lineage>
        <taxon>Eukaryota</taxon>
        <taxon>Fungi</taxon>
        <taxon>Dikarya</taxon>
        <taxon>Ascomycota</taxon>
        <taxon>Pezizomycotina</taxon>
        <taxon>Sordariomycetes</taxon>
        <taxon>Hypocreomycetidae</taxon>
        <taxon>Hypocreales</taxon>
        <taxon>Hypocreaceae</taxon>
        <taxon>Trichoderma</taxon>
    </lineage>
</organism>
<keyword evidence="3 5" id="KW-0808">Transferase</keyword>
<dbReference type="Proteomes" id="UP000266272">
    <property type="component" value="Unassembled WGS sequence"/>
</dbReference>